<dbReference type="PANTHER" id="PTHR22550:SF5">
    <property type="entry name" value="LEUCINE ZIPPER PROTEIN 4"/>
    <property type="match status" value="1"/>
</dbReference>
<dbReference type="InterPro" id="IPR050768">
    <property type="entry name" value="UPF0353/GerABKA_families"/>
</dbReference>
<dbReference type="PANTHER" id="PTHR22550">
    <property type="entry name" value="SPORE GERMINATION PROTEIN"/>
    <property type="match status" value="1"/>
</dbReference>
<evidence type="ECO:0000313" key="3">
    <source>
        <dbReference type="EMBL" id="MBP1966123.1"/>
    </source>
</evidence>
<dbReference type="InterPro" id="IPR004995">
    <property type="entry name" value="Spore_Ger"/>
</dbReference>
<reference evidence="3 4" key="1">
    <citation type="submission" date="2021-03" db="EMBL/GenBank/DDBJ databases">
        <title>Genomic Encyclopedia of Type Strains, Phase IV (KMG-IV): sequencing the most valuable type-strain genomes for metagenomic binning, comparative biology and taxonomic classification.</title>
        <authorList>
            <person name="Goeker M."/>
        </authorList>
    </citation>
    <scope>NUCLEOTIDE SEQUENCE [LARGE SCALE GENOMIC DNA]</scope>
    <source>
        <strain evidence="3 4">DSM 24950</strain>
    </source>
</reference>
<gene>
    <name evidence="3" type="ORF">J2Z65_005381</name>
</gene>
<dbReference type="Pfam" id="PF03323">
    <property type="entry name" value="GerA"/>
    <property type="match status" value="1"/>
</dbReference>
<keyword evidence="4" id="KW-1185">Reference proteome</keyword>
<dbReference type="EMBL" id="JAGGKV010000018">
    <property type="protein sequence ID" value="MBP1966123.1"/>
    <property type="molecule type" value="Genomic_DNA"/>
</dbReference>
<sequence length="151" mass="17595">MLEGQQFAHRWHFRRFDPRNRIYFSAEFRRTSFGSARTWTHKIGFVNSLDENISLLRTRATDPNLRMLKCQVGERNKKNLVISYVEGIADPNLVNEVKRRIGSIKIDDPLDSGYIEQLIEDNFMSPFPQVQSTERPDRVVASLLEGRVAKK</sequence>
<comment type="similarity">
    <text evidence="1">Belongs to the GerABKA family.</text>
</comment>
<evidence type="ECO:0000313" key="4">
    <source>
        <dbReference type="Proteomes" id="UP001519344"/>
    </source>
</evidence>
<proteinExistence type="inferred from homology"/>
<accession>A0ABS4I5C2</accession>
<name>A0ABS4I5C2_9BACL</name>
<keyword evidence="2" id="KW-0472">Membrane</keyword>
<evidence type="ECO:0000256" key="2">
    <source>
        <dbReference type="ARBA" id="ARBA00023136"/>
    </source>
</evidence>
<protein>
    <submittedName>
        <fullName evidence="3">Uncharacterized protein</fullName>
    </submittedName>
</protein>
<organism evidence="3 4">
    <name type="scientific">Paenibacillus aceris</name>
    <dbReference type="NCBI Taxonomy" id="869555"/>
    <lineage>
        <taxon>Bacteria</taxon>
        <taxon>Bacillati</taxon>
        <taxon>Bacillota</taxon>
        <taxon>Bacilli</taxon>
        <taxon>Bacillales</taxon>
        <taxon>Paenibacillaceae</taxon>
        <taxon>Paenibacillus</taxon>
    </lineage>
</organism>
<comment type="caution">
    <text evidence="3">The sequence shown here is derived from an EMBL/GenBank/DDBJ whole genome shotgun (WGS) entry which is preliminary data.</text>
</comment>
<dbReference type="RefSeq" id="WP_167068968.1">
    <property type="nucleotide sequence ID" value="NZ_JAAOZR010000098.1"/>
</dbReference>
<dbReference type="Proteomes" id="UP001519344">
    <property type="component" value="Unassembled WGS sequence"/>
</dbReference>
<evidence type="ECO:0000256" key="1">
    <source>
        <dbReference type="ARBA" id="ARBA00005278"/>
    </source>
</evidence>